<evidence type="ECO:0000259" key="11">
    <source>
        <dbReference type="Pfam" id="PF08772"/>
    </source>
</evidence>
<feature type="binding site" evidence="9">
    <location>
        <position position="245"/>
    </location>
    <ligand>
        <name>Zn(2+)</name>
        <dbReference type="ChEBI" id="CHEBI:29105"/>
    </ligand>
</feature>
<dbReference type="Proteomes" id="UP000001307">
    <property type="component" value="Unassembled WGS sequence"/>
</dbReference>
<evidence type="ECO:0000256" key="9">
    <source>
        <dbReference type="PIRSR" id="PIRSR037125-1"/>
    </source>
</evidence>
<protein>
    <recommendedName>
        <fullName evidence="8">RNA-binding protein NOB1</fullName>
    </recommendedName>
</protein>
<comment type="subcellular location">
    <subcellularLocation>
        <location evidence="1 8">Nucleus</location>
    </subcellularLocation>
</comment>
<sequence>MPAEDRRIGHLVVDSGGFIKNAPIERLCANAYTIPEVVSEIRDKQTKARLKILPYELKFKDPSQESIKKVSEAAADSGDIASLSAVDIKVLALTYQLSKELAPEKEIKEDLKNVETKEQIGADPAVDEAKKIRGFYEGESSEEEDDGEGEWSTPDNVDDDDSDENDDSDWITPFNIDDVPEEVEEPEFVACLTTDFAMQNVLLKMKIGMIGVEGRKIKNARKYILRCTGCKFIDKTSTKVFCPACGHKTMRRVACEVLDDGTLKLFLAKNPKCLKSRGTVFNLTKPVGGKYAKNPILTDMQPMPQQRVSKKTMMRNNVMASDLDAMESPFHFNDTESKGYRLGFTQRNRHFKNPNAARPKGKKK</sequence>
<dbReference type="PIRSF" id="PIRSF037125">
    <property type="entry name" value="D-site_20S_pre-rRNA_nuclease"/>
    <property type="match status" value="1"/>
</dbReference>
<dbReference type="Gene3D" id="3.40.50.1010">
    <property type="entry name" value="5'-nuclease"/>
    <property type="match status" value="1"/>
</dbReference>
<evidence type="ECO:0000256" key="3">
    <source>
        <dbReference type="ARBA" id="ARBA00022722"/>
    </source>
</evidence>
<feature type="binding site" evidence="9">
    <location>
        <position position="230"/>
    </location>
    <ligand>
        <name>Zn(2+)</name>
        <dbReference type="ChEBI" id="CHEBI:29105"/>
    </ligand>
</feature>
<keyword evidence="4 8" id="KW-0479">Metal-binding</keyword>
<evidence type="ECO:0000259" key="12">
    <source>
        <dbReference type="Pfam" id="PF17146"/>
    </source>
</evidence>
<dbReference type="GO" id="GO:0031981">
    <property type="term" value="C:nuclear lumen"/>
    <property type="evidence" value="ECO:0007669"/>
    <property type="project" value="UniProtKB-ARBA"/>
</dbReference>
<evidence type="ECO:0000313" key="13">
    <source>
        <dbReference type="EMBL" id="CBY24690.1"/>
    </source>
</evidence>
<evidence type="ECO:0000256" key="7">
    <source>
        <dbReference type="ARBA" id="ARBA00023242"/>
    </source>
</evidence>
<dbReference type="InterPro" id="IPR017117">
    <property type="entry name" value="Nob1_euk"/>
</dbReference>
<evidence type="ECO:0000256" key="10">
    <source>
        <dbReference type="SAM" id="MobiDB-lite"/>
    </source>
</evidence>
<gene>
    <name evidence="13" type="ORF">GSOID_T00012858001</name>
</gene>
<reference evidence="13 14" key="1">
    <citation type="journal article" date="2010" name="Science">
        <title>Plasticity of animal genome architecture unmasked by rapid evolution of a pelagic tunicate.</title>
        <authorList>
            <person name="Denoeud F."/>
            <person name="Henriet S."/>
            <person name="Mungpakdee S."/>
            <person name="Aury J.M."/>
            <person name="Da Silva C."/>
            <person name="Brinkmann H."/>
            <person name="Mikhaleva J."/>
            <person name="Olsen L.C."/>
            <person name="Jubin C."/>
            <person name="Canestro C."/>
            <person name="Bouquet J.M."/>
            <person name="Danks G."/>
            <person name="Poulain J."/>
            <person name="Campsteijn C."/>
            <person name="Adamski M."/>
            <person name="Cross I."/>
            <person name="Yadetie F."/>
            <person name="Muffato M."/>
            <person name="Louis A."/>
            <person name="Butcher S."/>
            <person name="Tsagkogeorga G."/>
            <person name="Konrad A."/>
            <person name="Singh S."/>
            <person name="Jensen M.F."/>
            <person name="Cong E.H."/>
            <person name="Eikeseth-Otteraa H."/>
            <person name="Noel B."/>
            <person name="Anthouard V."/>
            <person name="Porcel B.M."/>
            <person name="Kachouri-Lafond R."/>
            <person name="Nishino A."/>
            <person name="Ugolini M."/>
            <person name="Chourrout P."/>
            <person name="Nishida H."/>
            <person name="Aasland R."/>
            <person name="Huzurbazar S."/>
            <person name="Westhof E."/>
            <person name="Delsuc F."/>
            <person name="Lehrach H."/>
            <person name="Reinhardt R."/>
            <person name="Weissenbach J."/>
            <person name="Roy S.W."/>
            <person name="Artiguenave F."/>
            <person name="Postlethwait J.H."/>
            <person name="Manak J.R."/>
            <person name="Thompson E.M."/>
            <person name="Jaillon O."/>
            <person name="Du Pasquier L."/>
            <person name="Boudinot P."/>
            <person name="Liberles D.A."/>
            <person name="Volff J.N."/>
            <person name="Philippe H."/>
            <person name="Lenhard B."/>
            <person name="Roest Crollius H."/>
            <person name="Wincker P."/>
            <person name="Chourrout D."/>
        </authorList>
    </citation>
    <scope>NUCLEOTIDE SEQUENCE [LARGE SCALE GENOMIC DNA]</scope>
</reference>
<dbReference type="GO" id="GO:0016787">
    <property type="term" value="F:hydrolase activity"/>
    <property type="evidence" value="ECO:0007669"/>
    <property type="project" value="UniProtKB-KW"/>
</dbReference>
<dbReference type="GO" id="GO:0004521">
    <property type="term" value="F:RNA endonuclease activity"/>
    <property type="evidence" value="ECO:0007669"/>
    <property type="project" value="UniProtKB-UniRule"/>
</dbReference>
<feature type="binding site" evidence="9">
    <location>
        <position position="227"/>
    </location>
    <ligand>
        <name>Zn(2+)</name>
        <dbReference type="ChEBI" id="CHEBI:29105"/>
    </ligand>
</feature>
<dbReference type="GO" id="GO:0030490">
    <property type="term" value="P:maturation of SSU-rRNA"/>
    <property type="evidence" value="ECO:0007669"/>
    <property type="project" value="TreeGrafter"/>
</dbReference>
<feature type="compositionally biased region" description="Acidic residues" evidence="10">
    <location>
        <begin position="156"/>
        <end position="169"/>
    </location>
</feature>
<keyword evidence="5" id="KW-0378">Hydrolase</keyword>
<accession>E4XJQ6</accession>
<dbReference type="GO" id="GO:0030688">
    <property type="term" value="C:preribosome, small subunit precursor"/>
    <property type="evidence" value="ECO:0007669"/>
    <property type="project" value="TreeGrafter"/>
</dbReference>
<evidence type="ECO:0000256" key="1">
    <source>
        <dbReference type="ARBA" id="ARBA00004123"/>
    </source>
</evidence>
<evidence type="ECO:0000256" key="4">
    <source>
        <dbReference type="ARBA" id="ARBA00022723"/>
    </source>
</evidence>
<comment type="similarity">
    <text evidence="2 8">Belongs to the NOB1 family.</text>
</comment>
<organism evidence="13 14">
    <name type="scientific">Oikopleura dioica</name>
    <name type="common">Tunicate</name>
    <dbReference type="NCBI Taxonomy" id="34765"/>
    <lineage>
        <taxon>Eukaryota</taxon>
        <taxon>Metazoa</taxon>
        <taxon>Chordata</taxon>
        <taxon>Tunicata</taxon>
        <taxon>Appendicularia</taxon>
        <taxon>Copelata</taxon>
        <taxon>Oikopleuridae</taxon>
        <taxon>Oikopleura</taxon>
    </lineage>
</organism>
<dbReference type="GO" id="GO:0005737">
    <property type="term" value="C:cytoplasm"/>
    <property type="evidence" value="ECO:0007669"/>
    <property type="project" value="UniProtKB-ARBA"/>
</dbReference>
<dbReference type="FunCoup" id="E4XJQ6">
    <property type="interactions" value="317"/>
</dbReference>
<dbReference type="InterPro" id="IPR036283">
    <property type="entry name" value="NOB1_Zf-like_sf"/>
</dbReference>
<evidence type="ECO:0000256" key="8">
    <source>
        <dbReference type="PIRNR" id="PIRNR037125"/>
    </source>
</evidence>
<feature type="domain" description="Ribonuclease PIN" evidence="12">
    <location>
        <begin position="11"/>
        <end position="97"/>
    </location>
</feature>
<evidence type="ECO:0000256" key="5">
    <source>
        <dbReference type="ARBA" id="ARBA00022801"/>
    </source>
</evidence>
<feature type="domain" description="Nin one binding (NOB1) Zn-ribbon-like" evidence="11">
    <location>
        <begin position="217"/>
        <end position="289"/>
    </location>
</feature>
<dbReference type="InterPro" id="IPR033411">
    <property type="entry name" value="Ribonuclease_PIN"/>
</dbReference>
<name>E4XJQ6_OIKDI</name>
<dbReference type="InParanoid" id="E4XJQ6"/>
<dbReference type="Pfam" id="PF08772">
    <property type="entry name" value="Zn_ribbon_NOB1"/>
    <property type="match status" value="1"/>
</dbReference>
<feature type="binding site" evidence="9">
    <location>
        <position position="242"/>
    </location>
    <ligand>
        <name>Zn(2+)</name>
        <dbReference type="ChEBI" id="CHEBI:29105"/>
    </ligand>
</feature>
<keyword evidence="7 8" id="KW-0539">Nucleus</keyword>
<evidence type="ECO:0000256" key="2">
    <source>
        <dbReference type="ARBA" id="ARBA00005858"/>
    </source>
</evidence>
<dbReference type="FunFam" id="3.40.50.1010:FF:000020">
    <property type="entry name" value="20S-pre-rRNA D-site endonuclease NOB1"/>
    <property type="match status" value="1"/>
</dbReference>
<dbReference type="GO" id="GO:0046872">
    <property type="term" value="F:metal ion binding"/>
    <property type="evidence" value="ECO:0007669"/>
    <property type="project" value="UniProtKB-UniRule"/>
</dbReference>
<dbReference type="Pfam" id="PF17146">
    <property type="entry name" value="PIN_6"/>
    <property type="match status" value="1"/>
</dbReference>
<comment type="function">
    <text evidence="8">May play a role in mRNA degradation.</text>
</comment>
<evidence type="ECO:0000256" key="6">
    <source>
        <dbReference type="ARBA" id="ARBA00022833"/>
    </source>
</evidence>
<feature type="region of interest" description="Disordered" evidence="10">
    <location>
        <begin position="136"/>
        <end position="174"/>
    </location>
</feature>
<dbReference type="PANTHER" id="PTHR12814:SF2">
    <property type="entry name" value="RNA-BINDING PROTEIN NOB1"/>
    <property type="match status" value="1"/>
</dbReference>
<dbReference type="CDD" id="cd09876">
    <property type="entry name" value="PIN_Nob1-like"/>
    <property type="match status" value="1"/>
</dbReference>
<keyword evidence="14" id="KW-1185">Reference proteome</keyword>
<dbReference type="AlphaFoldDB" id="E4XJQ6"/>
<keyword evidence="3" id="KW-0540">Nuclease</keyword>
<keyword evidence="6 8" id="KW-0862">Zinc</keyword>
<dbReference type="OrthoDB" id="446759at2759"/>
<dbReference type="SUPFAM" id="SSF144206">
    <property type="entry name" value="NOB1 zinc finger-like"/>
    <property type="match status" value="1"/>
</dbReference>
<dbReference type="PANTHER" id="PTHR12814">
    <property type="entry name" value="RNA-BINDING PROTEIN NOB1"/>
    <property type="match status" value="1"/>
</dbReference>
<dbReference type="Gene3D" id="6.20.210.10">
    <property type="entry name" value="Nin one binding (NOB1), Zn-ribbon-like"/>
    <property type="match status" value="1"/>
</dbReference>
<proteinExistence type="inferred from homology"/>
<dbReference type="InterPro" id="IPR014881">
    <property type="entry name" value="NOB1_Zn-bd"/>
</dbReference>
<dbReference type="EMBL" id="FN653062">
    <property type="protein sequence ID" value="CBY24690.1"/>
    <property type="molecule type" value="Genomic_DNA"/>
</dbReference>
<feature type="compositionally biased region" description="Acidic residues" evidence="10">
    <location>
        <begin position="139"/>
        <end position="149"/>
    </location>
</feature>
<dbReference type="InterPro" id="IPR039907">
    <property type="entry name" value="NOB1"/>
</dbReference>
<evidence type="ECO:0000313" key="14">
    <source>
        <dbReference type="Proteomes" id="UP000001307"/>
    </source>
</evidence>